<accession>A0A8J4TBJ1</accession>
<dbReference type="AlphaFoldDB" id="A0A8J4TBJ1"/>
<feature type="region of interest" description="Disordered" evidence="1">
    <location>
        <begin position="1"/>
        <end position="21"/>
    </location>
</feature>
<evidence type="ECO:0000256" key="1">
    <source>
        <dbReference type="SAM" id="MobiDB-lite"/>
    </source>
</evidence>
<reference evidence="2" key="1">
    <citation type="submission" date="2019-05" db="EMBL/GenBank/DDBJ databases">
        <title>Annotation for the trematode Paragonimus heterotremus.</title>
        <authorList>
            <person name="Choi Y.-J."/>
        </authorList>
    </citation>
    <scope>NUCLEOTIDE SEQUENCE</scope>
    <source>
        <strain evidence="2">LC</strain>
    </source>
</reference>
<evidence type="ECO:0000313" key="3">
    <source>
        <dbReference type="Proteomes" id="UP000748531"/>
    </source>
</evidence>
<sequence length="76" mass="8483">MYHLVPDTNQKKELSTTAKTDTLLKKTEPKDLHTQHNATVDKNTAPNIVTRWSLSLGIAITICEIAGSYWFTNAVP</sequence>
<proteinExistence type="predicted"/>
<dbReference type="Proteomes" id="UP000748531">
    <property type="component" value="Unassembled WGS sequence"/>
</dbReference>
<organism evidence="2 3">
    <name type="scientific">Paragonimus heterotremus</name>
    <dbReference type="NCBI Taxonomy" id="100268"/>
    <lineage>
        <taxon>Eukaryota</taxon>
        <taxon>Metazoa</taxon>
        <taxon>Spiralia</taxon>
        <taxon>Lophotrochozoa</taxon>
        <taxon>Platyhelminthes</taxon>
        <taxon>Trematoda</taxon>
        <taxon>Digenea</taxon>
        <taxon>Plagiorchiida</taxon>
        <taxon>Troglotremata</taxon>
        <taxon>Troglotrematidae</taxon>
        <taxon>Paragonimus</taxon>
    </lineage>
</organism>
<dbReference type="EMBL" id="LUCH01003790">
    <property type="protein sequence ID" value="KAF5399721.1"/>
    <property type="molecule type" value="Genomic_DNA"/>
</dbReference>
<dbReference type="OrthoDB" id="10419298at2759"/>
<evidence type="ECO:0000313" key="2">
    <source>
        <dbReference type="EMBL" id="KAF5399721.1"/>
    </source>
</evidence>
<comment type="caution">
    <text evidence="2">The sequence shown here is derived from an EMBL/GenBank/DDBJ whole genome shotgun (WGS) entry which is preliminary data.</text>
</comment>
<keyword evidence="3" id="KW-1185">Reference proteome</keyword>
<protein>
    <submittedName>
        <fullName evidence="2">Uncharacterized protein</fullName>
    </submittedName>
</protein>
<gene>
    <name evidence="2" type="ORF">PHET_07280</name>
</gene>
<name>A0A8J4TBJ1_9TREM</name>